<dbReference type="WBParaSite" id="nRc.2.0.1.t48321-RA">
    <property type="protein sequence ID" value="nRc.2.0.1.t48321-RA"/>
    <property type="gene ID" value="nRc.2.0.1.g48321"/>
</dbReference>
<organism evidence="2 3">
    <name type="scientific">Romanomermis culicivorax</name>
    <name type="common">Nematode worm</name>
    <dbReference type="NCBI Taxonomy" id="13658"/>
    <lineage>
        <taxon>Eukaryota</taxon>
        <taxon>Metazoa</taxon>
        <taxon>Ecdysozoa</taxon>
        <taxon>Nematoda</taxon>
        <taxon>Enoplea</taxon>
        <taxon>Dorylaimia</taxon>
        <taxon>Mermithida</taxon>
        <taxon>Mermithoidea</taxon>
        <taxon>Mermithidae</taxon>
        <taxon>Romanomermis</taxon>
    </lineage>
</organism>
<protein>
    <submittedName>
        <fullName evidence="3">Uncharacterized protein</fullName>
    </submittedName>
</protein>
<dbReference type="Proteomes" id="UP000887565">
    <property type="component" value="Unplaced"/>
</dbReference>
<dbReference type="AlphaFoldDB" id="A0A915LEP2"/>
<keyword evidence="2" id="KW-1185">Reference proteome</keyword>
<evidence type="ECO:0000313" key="3">
    <source>
        <dbReference type="WBParaSite" id="nRc.2.0.1.t48321-RA"/>
    </source>
</evidence>
<name>A0A915LEP2_ROMCU</name>
<evidence type="ECO:0000313" key="2">
    <source>
        <dbReference type="Proteomes" id="UP000887565"/>
    </source>
</evidence>
<sequence length="56" mass="6257">MTLGCLPAYRRLGLDGRGEENKHNKSTPTHKQEQERRKGVVGGNECVLVVADWAHN</sequence>
<feature type="compositionally biased region" description="Basic and acidic residues" evidence="1">
    <location>
        <begin position="14"/>
        <end position="23"/>
    </location>
</feature>
<reference evidence="3" key="1">
    <citation type="submission" date="2022-11" db="UniProtKB">
        <authorList>
            <consortium name="WormBaseParasite"/>
        </authorList>
    </citation>
    <scope>IDENTIFICATION</scope>
</reference>
<proteinExistence type="predicted"/>
<evidence type="ECO:0000256" key="1">
    <source>
        <dbReference type="SAM" id="MobiDB-lite"/>
    </source>
</evidence>
<accession>A0A915LEP2</accession>
<feature type="region of interest" description="Disordered" evidence="1">
    <location>
        <begin position="14"/>
        <end position="40"/>
    </location>
</feature>